<evidence type="ECO:0000256" key="2">
    <source>
        <dbReference type="ARBA" id="ARBA00022475"/>
    </source>
</evidence>
<keyword evidence="2" id="KW-1003">Cell membrane</keyword>
<dbReference type="AlphaFoldDB" id="A0A0G0B7K5"/>
<evidence type="ECO:0000313" key="8">
    <source>
        <dbReference type="EMBL" id="KKP65334.1"/>
    </source>
</evidence>
<sequence>MEKKLYRSETDKMIGGVCGGIAEYFGIDSTIVRLLFALIVISAGTGLVLYIILWIIVPTKSNVGLSSEEVMANNTKEVRESAKKIVKEVKSDSKK</sequence>
<dbReference type="PANTHER" id="PTHR33885:SF3">
    <property type="entry name" value="PHAGE SHOCK PROTEIN C"/>
    <property type="match status" value="1"/>
</dbReference>
<evidence type="ECO:0000256" key="3">
    <source>
        <dbReference type="ARBA" id="ARBA00022692"/>
    </source>
</evidence>
<dbReference type="PATRIC" id="fig|1619093.3.peg.306"/>
<dbReference type="GO" id="GO:0005886">
    <property type="term" value="C:plasma membrane"/>
    <property type="evidence" value="ECO:0007669"/>
    <property type="project" value="UniProtKB-SubCell"/>
</dbReference>
<evidence type="ECO:0000256" key="1">
    <source>
        <dbReference type="ARBA" id="ARBA00004162"/>
    </source>
</evidence>
<dbReference type="Proteomes" id="UP000033866">
    <property type="component" value="Unassembled WGS sequence"/>
</dbReference>
<dbReference type="InterPro" id="IPR052027">
    <property type="entry name" value="PspC"/>
</dbReference>
<comment type="subcellular location">
    <subcellularLocation>
        <location evidence="1">Cell membrane</location>
        <topology evidence="1">Single-pass membrane protein</topology>
    </subcellularLocation>
</comment>
<evidence type="ECO:0000256" key="4">
    <source>
        <dbReference type="ARBA" id="ARBA00022989"/>
    </source>
</evidence>
<dbReference type="Pfam" id="PF04024">
    <property type="entry name" value="PspC"/>
    <property type="match status" value="1"/>
</dbReference>
<name>A0A0G0B7K5_9BACT</name>
<dbReference type="EMBL" id="LBPV01000026">
    <property type="protein sequence ID" value="KKP65334.1"/>
    <property type="molecule type" value="Genomic_DNA"/>
</dbReference>
<protein>
    <submittedName>
        <fullName evidence="8">Phage shock protein C, PspC</fullName>
    </submittedName>
</protein>
<evidence type="ECO:0000256" key="6">
    <source>
        <dbReference type="SAM" id="Phobius"/>
    </source>
</evidence>
<evidence type="ECO:0000256" key="5">
    <source>
        <dbReference type="ARBA" id="ARBA00023136"/>
    </source>
</evidence>
<feature type="domain" description="Phage shock protein PspC N-terminal" evidence="7">
    <location>
        <begin position="3"/>
        <end position="59"/>
    </location>
</feature>
<keyword evidence="3 6" id="KW-0812">Transmembrane</keyword>
<feature type="transmembrane region" description="Helical" evidence="6">
    <location>
        <begin position="34"/>
        <end position="57"/>
    </location>
</feature>
<organism evidence="8 9">
    <name type="scientific">candidate division WS6 bacterium GW2011_GWE1_34_7</name>
    <dbReference type="NCBI Taxonomy" id="1619093"/>
    <lineage>
        <taxon>Bacteria</taxon>
        <taxon>Candidatus Dojkabacteria</taxon>
    </lineage>
</organism>
<gene>
    <name evidence="8" type="ORF">UR61_C0026G0007</name>
</gene>
<keyword evidence="4 6" id="KW-1133">Transmembrane helix</keyword>
<dbReference type="PANTHER" id="PTHR33885">
    <property type="entry name" value="PHAGE SHOCK PROTEIN C"/>
    <property type="match status" value="1"/>
</dbReference>
<dbReference type="InterPro" id="IPR007168">
    <property type="entry name" value="Phageshock_PspC_N"/>
</dbReference>
<accession>A0A0G0B7K5</accession>
<evidence type="ECO:0000259" key="7">
    <source>
        <dbReference type="Pfam" id="PF04024"/>
    </source>
</evidence>
<proteinExistence type="predicted"/>
<reference evidence="8 9" key="1">
    <citation type="journal article" date="2015" name="Nature">
        <title>rRNA introns, odd ribosomes, and small enigmatic genomes across a large radiation of phyla.</title>
        <authorList>
            <person name="Brown C.T."/>
            <person name="Hug L.A."/>
            <person name="Thomas B.C."/>
            <person name="Sharon I."/>
            <person name="Castelle C.J."/>
            <person name="Singh A."/>
            <person name="Wilkins M.J."/>
            <person name="Williams K.H."/>
            <person name="Banfield J.F."/>
        </authorList>
    </citation>
    <scope>NUCLEOTIDE SEQUENCE [LARGE SCALE GENOMIC DNA]</scope>
</reference>
<evidence type="ECO:0000313" key="9">
    <source>
        <dbReference type="Proteomes" id="UP000033866"/>
    </source>
</evidence>
<comment type="caution">
    <text evidence="8">The sequence shown here is derived from an EMBL/GenBank/DDBJ whole genome shotgun (WGS) entry which is preliminary data.</text>
</comment>
<keyword evidence="5 6" id="KW-0472">Membrane</keyword>